<organism evidence="1 2">
    <name type="scientific">Klebsiella phage vB_KpP_FBKp27</name>
    <dbReference type="NCBI Taxonomy" id="2801837"/>
    <lineage>
        <taxon>Viruses</taxon>
        <taxon>Duplodnaviria</taxon>
        <taxon>Heunggongvirae</taxon>
        <taxon>Uroviricota</taxon>
        <taxon>Caudoviricetes</taxon>
        <taxon>Schitoviridae</taxon>
        <taxon>Efbeekayvirus</taxon>
        <taxon>Efbeekayvirus Fbkp27</taxon>
    </lineage>
</organism>
<dbReference type="Proteomes" id="UP000596379">
    <property type="component" value="Segment"/>
</dbReference>
<keyword evidence="2" id="KW-1185">Reference proteome</keyword>
<proteinExistence type="predicted"/>
<reference evidence="1 2" key="1">
    <citation type="submission" date="2020-12" db="EMBL/GenBank/DDBJ databases">
        <title>Genomic characterization of four novel bacteriophages infecting Klebsiella pneumoniae.</title>
        <authorList>
            <person name="Estrada Bonilla B."/>
            <person name="Costa A.R."/>
            <person name="van Rossum T."/>
            <person name="Hagedoorn S."/>
            <person name="Wallinga H."/>
            <person name="Xiao M."/>
            <person name="Song W."/>
            <person name="Haas P.-J."/>
            <person name="Nobrega F.L."/>
            <person name="Brouns S.J.J."/>
        </authorList>
    </citation>
    <scope>NUCLEOTIDE SEQUENCE [LARGE SCALE GENOMIC DNA]</scope>
</reference>
<name>A0A7U0GAL3_9CAUD</name>
<accession>A0A7U0GAL3</accession>
<dbReference type="EMBL" id="MW394388">
    <property type="protein sequence ID" value="QQV91643.1"/>
    <property type="molecule type" value="Genomic_DNA"/>
</dbReference>
<gene>
    <name evidence="1" type="ORF">vBKpPFBKp27_027</name>
</gene>
<evidence type="ECO:0000313" key="1">
    <source>
        <dbReference type="EMBL" id="QQV91643.1"/>
    </source>
</evidence>
<sequence>MKITEMRDGPVRERILNAAQAVMAESADMHHMLQKADQLLAHEFADPFTDRAKSGIIIEALNRGNGCIYIALYVEPGGVISGHQTTNEFPRSTQTPNYLKVVEVENQAYQEALASMKGKIYTKRTIVKWFLEYTPDMVY</sequence>
<protein>
    <submittedName>
        <fullName evidence="1">Uncharacterized protein</fullName>
    </submittedName>
</protein>
<evidence type="ECO:0000313" key="2">
    <source>
        <dbReference type="Proteomes" id="UP000596379"/>
    </source>
</evidence>